<dbReference type="Gene3D" id="3.40.1580.10">
    <property type="entry name" value="SMI1/KNR4-like"/>
    <property type="match status" value="1"/>
</dbReference>
<feature type="domain" description="Knr4/Smi1-like" evidence="1">
    <location>
        <begin position="24"/>
        <end position="137"/>
    </location>
</feature>
<evidence type="ECO:0000313" key="3">
    <source>
        <dbReference type="Proteomes" id="UP000317355"/>
    </source>
</evidence>
<reference evidence="2 3" key="1">
    <citation type="submission" date="2019-07" db="EMBL/GenBank/DDBJ databases">
        <title>The pathways for chlorine oxyanion respiration interact through the shared metabolite chlorate.</title>
        <authorList>
            <person name="Barnum T.P."/>
            <person name="Cheng Y."/>
            <person name="Hill K.A."/>
            <person name="Lucas L.N."/>
            <person name="Carlson H.K."/>
            <person name="Coates J.D."/>
        </authorList>
    </citation>
    <scope>NUCLEOTIDE SEQUENCE [LARGE SCALE GENOMIC DNA]</scope>
    <source>
        <strain evidence="2">BK-3</strain>
    </source>
</reference>
<name>A0A558D2B1_9GAMM</name>
<gene>
    <name evidence="2" type="ORF">FHK82_08990</name>
</gene>
<proteinExistence type="predicted"/>
<dbReference type="EMBL" id="VMRY01000036">
    <property type="protein sequence ID" value="TVT55152.1"/>
    <property type="molecule type" value="Genomic_DNA"/>
</dbReference>
<evidence type="ECO:0000259" key="1">
    <source>
        <dbReference type="Pfam" id="PF09346"/>
    </source>
</evidence>
<dbReference type="Pfam" id="PF09346">
    <property type="entry name" value="SMI1_KNR4"/>
    <property type="match status" value="1"/>
</dbReference>
<protein>
    <submittedName>
        <fullName evidence="2">SMI1/KNR4 family protein</fullName>
    </submittedName>
</protein>
<dbReference type="Proteomes" id="UP000317355">
    <property type="component" value="Unassembled WGS sequence"/>
</dbReference>
<dbReference type="InterPro" id="IPR018958">
    <property type="entry name" value="Knr4/Smi1-like_dom"/>
</dbReference>
<evidence type="ECO:0000313" key="2">
    <source>
        <dbReference type="EMBL" id="TVT55152.1"/>
    </source>
</evidence>
<comment type="caution">
    <text evidence="2">The sequence shown here is derived from an EMBL/GenBank/DDBJ whole genome shotgun (WGS) entry which is preliminary data.</text>
</comment>
<accession>A0A558D2B1</accession>
<dbReference type="AlphaFoldDB" id="A0A558D2B1"/>
<dbReference type="InterPro" id="IPR037883">
    <property type="entry name" value="Knr4/Smi1-like_sf"/>
</dbReference>
<organism evidence="2 3">
    <name type="scientific">Sedimenticola thiotaurini</name>
    <dbReference type="NCBI Taxonomy" id="1543721"/>
    <lineage>
        <taxon>Bacteria</taxon>
        <taxon>Pseudomonadati</taxon>
        <taxon>Pseudomonadota</taxon>
        <taxon>Gammaproteobacteria</taxon>
        <taxon>Chromatiales</taxon>
        <taxon>Sedimenticolaceae</taxon>
        <taxon>Sedimenticola</taxon>
    </lineage>
</organism>
<dbReference type="SUPFAM" id="SSF160631">
    <property type="entry name" value="SMI1/KNR4-like"/>
    <property type="match status" value="1"/>
</dbReference>
<sequence>MNADTLGALNHFFSKLPFMKAGTVSNGEIDFAENALGIKFATDYRVFISDFGGAMVGRCPIYGLRHAGPMDDNLWSVVDVTEHFRRQSWPGTDSWYIISMDHAGNPIGLDELGKVLCYDHDARDLIEVAPDFESYLLDCLKS</sequence>